<dbReference type="Pfam" id="PF02515">
    <property type="entry name" value="CoA_transf_3"/>
    <property type="match status" value="1"/>
</dbReference>
<gene>
    <name evidence="2" type="ORF">IOD40_17270</name>
</gene>
<dbReference type="Proteomes" id="UP000601789">
    <property type="component" value="Unassembled WGS sequence"/>
</dbReference>
<evidence type="ECO:0000313" key="2">
    <source>
        <dbReference type="EMBL" id="MBI1622414.1"/>
    </source>
</evidence>
<dbReference type="GO" id="GO:0016740">
    <property type="term" value="F:transferase activity"/>
    <property type="evidence" value="ECO:0007669"/>
    <property type="project" value="UniProtKB-KW"/>
</dbReference>
<dbReference type="SUPFAM" id="SSF89796">
    <property type="entry name" value="CoA-transferase family III (CaiB/BaiF)"/>
    <property type="match status" value="1"/>
</dbReference>
<dbReference type="PANTHER" id="PTHR48207:SF4">
    <property type="entry name" value="BLL6097 PROTEIN"/>
    <property type="match status" value="1"/>
</dbReference>
<comment type="caution">
    <text evidence="2">The sequence shown here is derived from an EMBL/GenBank/DDBJ whole genome shotgun (WGS) entry which is preliminary data.</text>
</comment>
<dbReference type="PANTHER" id="PTHR48207">
    <property type="entry name" value="SUCCINATE--HYDROXYMETHYLGLUTARATE COA-TRANSFERASE"/>
    <property type="match status" value="1"/>
</dbReference>
<reference evidence="2 3" key="1">
    <citation type="submission" date="2020-10" db="EMBL/GenBank/DDBJ databases">
        <title>Aquamicrobium zhengzhouensis sp. nov., a exopolysaccharide producing bacterium isolated from farmland soil.</title>
        <authorList>
            <person name="Wang X."/>
        </authorList>
    </citation>
    <scope>NUCLEOTIDE SEQUENCE [LARGE SCALE GENOMIC DNA]</scope>
    <source>
        <strain evidence="3">cd-1</strain>
    </source>
</reference>
<keyword evidence="3" id="KW-1185">Reference proteome</keyword>
<proteinExistence type="predicted"/>
<protein>
    <submittedName>
        <fullName evidence="2">CoA transferase</fullName>
    </submittedName>
</protein>
<name>A0ABS0SGI4_9HYPH</name>
<sequence>MSGNSTLGSEAIATGPLAGVRVLDLTTVIMGPAATQILGDLGADVIKIESPGGDSMRYIGPAHHESMGPLFIQSNRNKRSVVLDLKSKEGREALLSLVPDADILVYNVRPQAMKRLGIDYETLSAINPKIIFCGAVGYGSEGPNSGQAVYDDLMQAASGISGLFEAVDGAPRYAPVNICDRVVGLYLTIALTSALYNRSVTGKGQEIEVPMFETMAQFVVADHMGGRAFEPNIGAMGYKRLLSRVRGPYKTKDGYLSLVVYLDKHWHAFCELVGDPGMIERDPRFATQELRTQNAELAGQYLAEHLPSRTNAEWIEFCRSIDIPVAGVNSIEDLFEDPHLKAVGLFEQAEHPSEGTINYARFPIKFSSSPASIRRLAPNLGEHTEEVLGFVPSRDSAAN</sequence>
<accession>A0ABS0SGI4</accession>
<dbReference type="InterPro" id="IPR023606">
    <property type="entry name" value="CoA-Trfase_III_dom_1_sf"/>
</dbReference>
<dbReference type="InterPro" id="IPR003673">
    <property type="entry name" value="CoA-Trfase_fam_III"/>
</dbReference>
<dbReference type="Gene3D" id="3.40.50.10540">
    <property type="entry name" value="Crotonobetainyl-coa:carnitine coa-transferase, domain 1"/>
    <property type="match status" value="1"/>
</dbReference>
<dbReference type="InterPro" id="IPR044855">
    <property type="entry name" value="CoA-Trfase_III_dom3_sf"/>
</dbReference>
<keyword evidence="1 2" id="KW-0808">Transferase</keyword>
<dbReference type="InterPro" id="IPR050483">
    <property type="entry name" value="CoA-transferase_III_domain"/>
</dbReference>
<dbReference type="Gene3D" id="3.30.1540.10">
    <property type="entry name" value="formyl-coa transferase, domain 3"/>
    <property type="match status" value="1"/>
</dbReference>
<dbReference type="RefSeq" id="WP_198477955.1">
    <property type="nucleotide sequence ID" value="NZ_JADGMQ010000016.1"/>
</dbReference>
<organism evidence="2 3">
    <name type="scientific">Aquamicrobium zhengzhouense</name>
    <dbReference type="NCBI Taxonomy" id="2781738"/>
    <lineage>
        <taxon>Bacteria</taxon>
        <taxon>Pseudomonadati</taxon>
        <taxon>Pseudomonadota</taxon>
        <taxon>Alphaproteobacteria</taxon>
        <taxon>Hyphomicrobiales</taxon>
        <taxon>Phyllobacteriaceae</taxon>
        <taxon>Aquamicrobium</taxon>
    </lineage>
</organism>
<evidence type="ECO:0000313" key="3">
    <source>
        <dbReference type="Proteomes" id="UP000601789"/>
    </source>
</evidence>
<evidence type="ECO:0000256" key="1">
    <source>
        <dbReference type="ARBA" id="ARBA00022679"/>
    </source>
</evidence>
<dbReference type="EMBL" id="JADGMQ010000016">
    <property type="protein sequence ID" value="MBI1622414.1"/>
    <property type="molecule type" value="Genomic_DNA"/>
</dbReference>